<comment type="caution">
    <text evidence="1">The sequence shown here is derived from an EMBL/GenBank/DDBJ whole genome shotgun (WGS) entry which is preliminary data.</text>
</comment>
<keyword evidence="1" id="KW-0808">Transferase</keyword>
<protein>
    <submittedName>
        <fullName evidence="1">Methyltransferase</fullName>
    </submittedName>
</protein>
<evidence type="ECO:0000313" key="1">
    <source>
        <dbReference type="EMBL" id="KAI4456220.1"/>
    </source>
</evidence>
<sequence>MDKKEVEKFQSMTDMWWNLNGPAKGLNTMNKLRVPFVINSLKSIGFLKTDENSDKPLQDVSILDVGCGCGIMTEPLSRLGADVTGVDGVPEMIKCAEDHAALDKDLKEIKYFAEPIQTFSERNKEKFDVVVASELLEHVTDKAGVVKSSVECLKPGGSIFITTESKTLLSKWITIYWIENIVKAVPKGAHEIDMYITPEDTQKLLEQNDCTVKTVKGTFYNAYSGTWHYSPFIIDMDPKEDSTQNKQAADSTTKDLTSDNADKSAYDSGTSEKLEKLNIEIEKNKFFRDCSILAKTIPK</sequence>
<dbReference type="EMBL" id="CM043022">
    <property type="protein sequence ID" value="KAI4456220.1"/>
    <property type="molecule type" value="Genomic_DNA"/>
</dbReference>
<accession>A0ACB9SLZ4</accession>
<reference evidence="1" key="1">
    <citation type="submission" date="2022-04" db="EMBL/GenBank/DDBJ databases">
        <title>Chromosome-scale genome assembly of Holotrichia oblita Faldermann.</title>
        <authorList>
            <person name="Rongchong L."/>
        </authorList>
    </citation>
    <scope>NUCLEOTIDE SEQUENCE</scope>
    <source>
        <strain evidence="1">81SQS9</strain>
    </source>
</reference>
<proteinExistence type="predicted"/>
<keyword evidence="1" id="KW-0489">Methyltransferase</keyword>
<organism evidence="1 2">
    <name type="scientific">Holotrichia oblita</name>
    <name type="common">Chafer beetle</name>
    <dbReference type="NCBI Taxonomy" id="644536"/>
    <lineage>
        <taxon>Eukaryota</taxon>
        <taxon>Metazoa</taxon>
        <taxon>Ecdysozoa</taxon>
        <taxon>Arthropoda</taxon>
        <taxon>Hexapoda</taxon>
        <taxon>Insecta</taxon>
        <taxon>Pterygota</taxon>
        <taxon>Neoptera</taxon>
        <taxon>Endopterygota</taxon>
        <taxon>Coleoptera</taxon>
        <taxon>Polyphaga</taxon>
        <taxon>Scarabaeiformia</taxon>
        <taxon>Scarabaeidae</taxon>
        <taxon>Melolonthinae</taxon>
        <taxon>Holotrichia</taxon>
    </lineage>
</organism>
<name>A0ACB9SLZ4_HOLOL</name>
<dbReference type="Proteomes" id="UP001056778">
    <property type="component" value="Chromosome 8"/>
</dbReference>
<evidence type="ECO:0000313" key="2">
    <source>
        <dbReference type="Proteomes" id="UP001056778"/>
    </source>
</evidence>
<keyword evidence="2" id="KW-1185">Reference proteome</keyword>
<gene>
    <name evidence="1" type="ORF">MML48_8g00016934</name>
</gene>